<evidence type="ECO:0000313" key="1">
    <source>
        <dbReference type="EMBL" id="ASY09367.1"/>
    </source>
</evidence>
<keyword evidence="1" id="KW-0418">Kinase</keyword>
<keyword evidence="1" id="KW-0808">Transferase</keyword>
<evidence type="ECO:0000313" key="2">
    <source>
        <dbReference type="Proteomes" id="UP000217153"/>
    </source>
</evidence>
<dbReference type="Proteomes" id="UP000217153">
    <property type="component" value="Chromosome"/>
</dbReference>
<organism evidence="1 2">
    <name type="scientific">Candidatus Nanopelagicus limnae</name>
    <dbReference type="NCBI Taxonomy" id="1884634"/>
    <lineage>
        <taxon>Bacteria</taxon>
        <taxon>Bacillati</taxon>
        <taxon>Actinomycetota</taxon>
        <taxon>Actinomycetes</taxon>
        <taxon>Candidatus Nanopelagicales</taxon>
        <taxon>Candidatus Nanopelagicaceae</taxon>
        <taxon>Candidatus Nanopelagicus</taxon>
    </lineage>
</organism>
<sequence>MNKTSEAIKSANLIVIGRLVDASNATLQATLENTDPVMKVIYKPVLEEKPLWDFADGNLANREYAAYLLSELGDFNLVPTTVLREGPFGFGMVQEWIEIDEELDVVDFGQSNDPQLRKLALFDAIINNTDRKFGHLLVDHDGKLRGCDHGVCFHQENKLRTVLWQFAGEQFTAEEIELLNKVNKLDLDSSFAELLTSAEISALSGRIANLLAVRQFPFPSDEWPAIPWPPV</sequence>
<gene>
    <name evidence="1" type="ORF">B1s21122_03280</name>
</gene>
<dbReference type="GO" id="GO:0016301">
    <property type="term" value="F:kinase activity"/>
    <property type="evidence" value="ECO:0007669"/>
    <property type="project" value="UniProtKB-KW"/>
</dbReference>
<dbReference type="OrthoDB" id="3423180at2"/>
<dbReference type="EMBL" id="CP016768">
    <property type="protein sequence ID" value="ASY09367.1"/>
    <property type="molecule type" value="Genomic_DNA"/>
</dbReference>
<reference evidence="2" key="1">
    <citation type="submission" date="2016-10" db="EMBL/GenBank/DDBJ databases">
        <title>High microdiversification within the ubiquitous acI lineage of Actinobacteria.</title>
        <authorList>
            <person name="Neuenschwander S.M."/>
            <person name="Salcher M."/>
            <person name="Ghai R."/>
            <person name="Pernthaler J."/>
        </authorList>
    </citation>
    <scope>NUCLEOTIDE SEQUENCE [LARGE SCALE GENOMIC DNA]</scope>
</reference>
<name>A0A249JXW4_9ACTN</name>
<dbReference type="RefSeq" id="WP_095680672.1">
    <property type="nucleotide sequence ID" value="NZ_CP016768.2"/>
</dbReference>
<dbReference type="AlphaFoldDB" id="A0A249JXW4"/>
<protein>
    <submittedName>
        <fullName evidence="1">Putative phosphatidylinositol kinase</fullName>
    </submittedName>
</protein>
<dbReference type="NCBIfam" id="TIGR03843">
    <property type="entry name" value="SCO1664 family protein"/>
    <property type="match status" value="1"/>
</dbReference>
<dbReference type="KEGG" id="abam:B1s21122_03280"/>
<proteinExistence type="predicted"/>
<accession>A0A249JXW4</accession>
<keyword evidence="2" id="KW-1185">Reference proteome</keyword>
<dbReference type="InterPro" id="IPR022292">
    <property type="entry name" value="CHP03843"/>
</dbReference>